<evidence type="ECO:0000313" key="3">
    <source>
        <dbReference type="Proteomes" id="UP000008694"/>
    </source>
</evidence>
<dbReference type="HOGENOM" id="CLU_2076302_0_0_1"/>
<feature type="compositionally biased region" description="Pro residues" evidence="1">
    <location>
        <begin position="1"/>
        <end position="27"/>
    </location>
</feature>
<dbReference type="STRING" id="81972.D7KMQ5"/>
<name>D7KMQ5_ARALL</name>
<feature type="region of interest" description="Disordered" evidence="1">
    <location>
        <begin position="1"/>
        <end position="68"/>
    </location>
</feature>
<dbReference type="Gramene" id="scaffold_102643.1">
    <property type="protein sequence ID" value="scaffold_102643.1"/>
    <property type="gene ID" value="scaffold_102643.1"/>
</dbReference>
<proteinExistence type="predicted"/>
<keyword evidence="3" id="KW-1185">Reference proteome</keyword>
<protein>
    <submittedName>
        <fullName evidence="2">Expressed protein</fullName>
    </submittedName>
</protein>
<organism evidence="3">
    <name type="scientific">Arabidopsis lyrata subsp. lyrata</name>
    <name type="common">Lyre-leaved rock-cress</name>
    <dbReference type="NCBI Taxonomy" id="81972"/>
    <lineage>
        <taxon>Eukaryota</taxon>
        <taxon>Viridiplantae</taxon>
        <taxon>Streptophyta</taxon>
        <taxon>Embryophyta</taxon>
        <taxon>Tracheophyta</taxon>
        <taxon>Spermatophyta</taxon>
        <taxon>Magnoliopsida</taxon>
        <taxon>eudicotyledons</taxon>
        <taxon>Gunneridae</taxon>
        <taxon>Pentapetalae</taxon>
        <taxon>rosids</taxon>
        <taxon>malvids</taxon>
        <taxon>Brassicales</taxon>
        <taxon>Brassicaceae</taxon>
        <taxon>Camelineae</taxon>
        <taxon>Arabidopsis</taxon>
    </lineage>
</organism>
<evidence type="ECO:0000313" key="2">
    <source>
        <dbReference type="EMBL" id="EFH66832.1"/>
    </source>
</evidence>
<dbReference type="AlphaFoldDB" id="D7KMQ5"/>
<dbReference type="EMBL" id="GL348713">
    <property type="protein sequence ID" value="EFH66832.1"/>
    <property type="molecule type" value="Genomic_DNA"/>
</dbReference>
<gene>
    <name evidence="2" type="ORF">ARALYDRAFT_889849</name>
</gene>
<sequence>MRPSPAPPPDPPSPPTPPEPPDPPDPQIRPSSGEDFTQPPLLPHFTGLPRVHRESELPSPPPSRHVPPIITALVPPRSSRCVPITTRSPKVESRVSFFGPKLCDLLSGPRMEGLFIGP</sequence>
<reference evidence="3" key="1">
    <citation type="journal article" date="2011" name="Nat. Genet.">
        <title>The Arabidopsis lyrata genome sequence and the basis of rapid genome size change.</title>
        <authorList>
            <person name="Hu T.T."/>
            <person name="Pattyn P."/>
            <person name="Bakker E.G."/>
            <person name="Cao J."/>
            <person name="Cheng J.-F."/>
            <person name="Clark R.M."/>
            <person name="Fahlgren N."/>
            <person name="Fawcett J.A."/>
            <person name="Grimwood J."/>
            <person name="Gundlach H."/>
            <person name="Haberer G."/>
            <person name="Hollister J.D."/>
            <person name="Ossowski S."/>
            <person name="Ottilar R.P."/>
            <person name="Salamov A.A."/>
            <person name="Schneeberger K."/>
            <person name="Spannagl M."/>
            <person name="Wang X."/>
            <person name="Yang L."/>
            <person name="Nasrallah M.E."/>
            <person name="Bergelson J."/>
            <person name="Carrington J.C."/>
            <person name="Gaut B.S."/>
            <person name="Schmutz J."/>
            <person name="Mayer K.F.X."/>
            <person name="Van de Peer Y."/>
            <person name="Grigoriev I.V."/>
            <person name="Nordborg M."/>
            <person name="Weigel D."/>
            <person name="Guo Y.-L."/>
        </authorList>
    </citation>
    <scope>NUCLEOTIDE SEQUENCE [LARGE SCALE GENOMIC DNA]</scope>
    <source>
        <strain evidence="3">cv. MN47</strain>
    </source>
</reference>
<evidence type="ECO:0000256" key="1">
    <source>
        <dbReference type="SAM" id="MobiDB-lite"/>
    </source>
</evidence>
<dbReference type="Proteomes" id="UP000008694">
    <property type="component" value="Unassembled WGS sequence"/>
</dbReference>
<accession>D7KMQ5</accession>